<dbReference type="Pfam" id="PF13166">
    <property type="entry name" value="AAA_13"/>
    <property type="match status" value="1"/>
</dbReference>
<organism evidence="3 4">
    <name type="scientific">Tractidigestivibacter scatoligenes</name>
    <name type="common">Olsenella scatoligenes</name>
    <dbReference type="NCBI Taxonomy" id="1299998"/>
    <lineage>
        <taxon>Bacteria</taxon>
        <taxon>Bacillati</taxon>
        <taxon>Actinomycetota</taxon>
        <taxon>Coriobacteriia</taxon>
        <taxon>Coriobacteriales</taxon>
        <taxon>Atopobiaceae</taxon>
        <taxon>Tractidigestivibacter</taxon>
    </lineage>
</organism>
<feature type="coiled-coil region" evidence="1">
    <location>
        <begin position="77"/>
        <end position="111"/>
    </location>
</feature>
<dbReference type="InterPro" id="IPR027417">
    <property type="entry name" value="P-loop_NTPase"/>
</dbReference>
<name>A0A100YX86_TRASO</name>
<protein>
    <recommendedName>
        <fullName evidence="2">Protein CR006 P-loop domain-containing protein</fullName>
    </recommendedName>
</protein>
<evidence type="ECO:0000256" key="1">
    <source>
        <dbReference type="SAM" id="Coils"/>
    </source>
</evidence>
<feature type="domain" description="Protein CR006 P-loop" evidence="2">
    <location>
        <begin position="3"/>
        <end position="685"/>
    </location>
</feature>
<dbReference type="Proteomes" id="UP000054078">
    <property type="component" value="Unassembled WGS sequence"/>
</dbReference>
<feature type="coiled-coil region" evidence="1">
    <location>
        <begin position="368"/>
        <end position="421"/>
    </location>
</feature>
<sequence>MSVIFGHNGSGKTTIARQIASAAKRDSGSYFYDGDNAKLELDLAEAERVRVFDESYIESKIRIKDDGLQAIVMLGDQADAEAKIAEINEKLETDEEEIAELENRKKALESGPSSVDQLRADAMDDAKNGGWGQRGQDVKRLKSKMVLNANRWSSILQASTTASRNEVDERYRTKLAGYRKAQASGSLIDTRLEPIKYTHDDEEKLIRILGRVLDEPELTDRERRILSLVQNGRQDMVEMARVEFASGEATMCPLCQQEVSKEYGESLERSIVKVLGKEVDEYKTELRAIALPDIQEAEIPQQVSGDAKAAYASACSKAGSLVEGYRELIRKRETNLYTPLDEIPHGLADAIDLLNDSIVSVNGEIDTINEAFRNRERMEQELLELSDQIAWIDAHAKIELHAKAEKELADVNKRLSEQQSLKKSHQSDKRQQEARLRQVDIAADIINRYLASVYFDVNRFRLVPSDERYAIRSHGNPVMPKDISTGERNILALCYFFSEGGENKREGSEDNDPQYIVLDDPVSSFDMENRIGICSLIRERAEHLICSNPDSRITVLTHDAGVVTELKHTFEDIKISTGKTFIIDYLDLARDGTRDRPMNIAEYTALLKRAYDFASSQTEDERETQVIGNVLRRILEGYGTFNYGMGMEEISRNPELSARFGDLAPLLGSVMYRLAFNDESHMRERLSALNTPLNFSRYSYDEKKACAQCVFVILDKLDHEHVRHQLKKSNVSDKDIGNKLACWESRFTAVENS</sequence>
<keyword evidence="4" id="KW-1185">Reference proteome</keyword>
<dbReference type="AlphaFoldDB" id="A0A100YX86"/>
<dbReference type="SUPFAM" id="SSF52540">
    <property type="entry name" value="P-loop containing nucleoside triphosphate hydrolases"/>
    <property type="match status" value="1"/>
</dbReference>
<evidence type="ECO:0000313" key="3">
    <source>
        <dbReference type="EMBL" id="KUH59371.1"/>
    </source>
</evidence>
<gene>
    <name evidence="3" type="ORF">AUL39_03370</name>
</gene>
<dbReference type="InterPro" id="IPR026866">
    <property type="entry name" value="CR006_AAA"/>
</dbReference>
<evidence type="ECO:0000313" key="4">
    <source>
        <dbReference type="Proteomes" id="UP000054078"/>
    </source>
</evidence>
<reference evidence="3 4" key="1">
    <citation type="submission" date="2015-12" db="EMBL/GenBank/DDBJ databases">
        <title>Draft Genome Sequence of Olsenella scatoligenes SK9K4T; a Producer of 3-Methylindole- (skatole) and 4-Methylphenol- (p-cresol) Isolated from Pig Feces.</title>
        <authorList>
            <person name="Li X."/>
            <person name="Borg B."/>
            <person name="Canibe N."/>
        </authorList>
    </citation>
    <scope>NUCLEOTIDE SEQUENCE [LARGE SCALE GENOMIC DNA]</scope>
    <source>
        <strain evidence="3 4">SK9K4</strain>
    </source>
</reference>
<dbReference type="Gene3D" id="3.40.50.300">
    <property type="entry name" value="P-loop containing nucleotide triphosphate hydrolases"/>
    <property type="match status" value="2"/>
</dbReference>
<accession>A0A100YX86</accession>
<proteinExistence type="predicted"/>
<dbReference type="CDD" id="cd00267">
    <property type="entry name" value="ABC_ATPase"/>
    <property type="match status" value="1"/>
</dbReference>
<dbReference type="EMBL" id="LOJF01000001">
    <property type="protein sequence ID" value="KUH59371.1"/>
    <property type="molecule type" value="Genomic_DNA"/>
</dbReference>
<evidence type="ECO:0000259" key="2">
    <source>
        <dbReference type="Pfam" id="PF13166"/>
    </source>
</evidence>
<comment type="caution">
    <text evidence="3">The sequence shown here is derived from an EMBL/GenBank/DDBJ whole genome shotgun (WGS) entry which is preliminary data.</text>
</comment>
<keyword evidence="1" id="KW-0175">Coiled coil</keyword>